<dbReference type="Gene3D" id="2.60.120.820">
    <property type="entry name" value="PHR domain"/>
    <property type="match status" value="2"/>
</dbReference>
<dbReference type="PANTHER" id="PTHR45943">
    <property type="entry name" value="E3 UBIQUITIN-PROTEIN LIGASE MYCBP2"/>
    <property type="match status" value="1"/>
</dbReference>
<dbReference type="GO" id="GO:0005886">
    <property type="term" value="C:plasma membrane"/>
    <property type="evidence" value="ECO:0007669"/>
    <property type="project" value="TreeGrafter"/>
</dbReference>
<dbReference type="InterPro" id="IPR012983">
    <property type="entry name" value="PHR"/>
</dbReference>
<dbReference type="GO" id="GO:0008582">
    <property type="term" value="P:regulation of synaptic assembly at neuromuscular junction"/>
    <property type="evidence" value="ECO:0007669"/>
    <property type="project" value="TreeGrafter"/>
</dbReference>
<feature type="repeat" description="RCC1" evidence="2">
    <location>
        <begin position="1"/>
        <end position="48"/>
    </location>
</feature>
<dbReference type="Proteomes" id="UP001162156">
    <property type="component" value="Unassembled WGS sequence"/>
</dbReference>
<dbReference type="SUPFAM" id="SSF50985">
    <property type="entry name" value="RCC1/BLIP-II"/>
    <property type="match status" value="1"/>
</dbReference>
<sequence length="901" mass="100636">VYTFGSNLYGQLGCGDILAKNGIQLVKLPCSAVHIAAGSNHSVILTSKGEVYSFGNAQVNTTQPGQSSSSRYSNPRTPWYSIPGSIPNIGPRHGRRATWVGASGDQTFLKLDESLINSVSITKSTVTANKYSIVLLPKEEETARNFKCLVINKRDGNCNSFKSQDQVDFSNKTVCMDHIFNVLWSYNASNNEFSCYNVITTELQTHFIKTTDNRFLCDVKTLNESKASDKRFQLSSILSPELALPVITNCHVTRFQAAINLLCCLDTLTIAHELQIITVKEEIEDRQLVSGKQYSKEDFQVVNRFESHGGGWGYSGHSIEAIRFMADTDILLGGFGLFGGRGEYTAKLKLLDIGPDGGEQEIDGDLMAETEEIPYECGPRQKFPMLFDEPVQLQAHRWYVAWCRISGPSSDCGSSGQTMVTTEDQVLFYFKSSKKSNNGTDVNAGQIPQLLYKIISPENQSPPRQLDITEPIHILSKEFSRTVSKECFQSLLSLLQWSWNTFKWGVVEGQSIKNMYTNLELERLVYISRASLRLICTYTNEIYPRQINKRIPLENVHLAECIGDVRTLLKQILSDNVPMQMQNKKSNKIKNTNLIMMNNILDECHNTFVSCFHAFYPTAYLKWTCLCELLGETGKDPATQVSPKSQRLLSAVLCALCAPSVKLRSTFPLVGPSISSESSLHRGLSPSDNTGLPMMSVSDSHHYPILVEQMSYKSQMESSSSEITYQWSEVLEYLITLVSNPVSKKLQKHGVSTLPELIKYCCHLLARVIAELVHQCSAAEEDLQGTCGRILHMTPSRFTRTNQSRTWNTGNGSPDAICFQVDRGGISLVGVGTSSLNGAESHTHTHRWNSLEITRGSFGPEDFAPDVIEIKFERSVSIKDDHILRPNPFPENGKCWNKSEN</sequence>
<dbReference type="Pfam" id="PF08005">
    <property type="entry name" value="PHR"/>
    <property type="match status" value="2"/>
</dbReference>
<keyword evidence="5" id="KW-1185">Reference proteome</keyword>
<keyword evidence="1" id="KW-0833">Ubl conjugation pathway</keyword>
<dbReference type="Pfam" id="PF13540">
    <property type="entry name" value="RCC1_2"/>
    <property type="match status" value="1"/>
</dbReference>
<evidence type="ECO:0000259" key="3">
    <source>
        <dbReference type="Pfam" id="PF08005"/>
    </source>
</evidence>
<name>A0AAV8XEU7_9CUCU</name>
<proteinExistence type="predicted"/>
<dbReference type="InterPro" id="IPR009091">
    <property type="entry name" value="RCC1/BLIP-II"/>
</dbReference>
<dbReference type="PANTHER" id="PTHR45943:SF1">
    <property type="entry name" value="E3 UBIQUITIN-PROTEIN LIGASE MYCBP2"/>
    <property type="match status" value="1"/>
</dbReference>
<accession>A0AAV8XEU7</accession>
<evidence type="ECO:0000313" key="4">
    <source>
        <dbReference type="EMBL" id="KAJ8937055.1"/>
    </source>
</evidence>
<feature type="domain" description="PHR" evidence="3">
    <location>
        <begin position="796"/>
        <end position="882"/>
    </location>
</feature>
<dbReference type="GO" id="GO:0061630">
    <property type="term" value="F:ubiquitin protein ligase activity"/>
    <property type="evidence" value="ECO:0007669"/>
    <property type="project" value="TreeGrafter"/>
</dbReference>
<dbReference type="InterPro" id="IPR038648">
    <property type="entry name" value="PHR_sf"/>
</dbReference>
<dbReference type="PROSITE" id="PS50012">
    <property type="entry name" value="RCC1_3"/>
    <property type="match status" value="1"/>
</dbReference>
<evidence type="ECO:0000256" key="2">
    <source>
        <dbReference type="PROSITE-ProRule" id="PRU00235"/>
    </source>
</evidence>
<evidence type="ECO:0000256" key="1">
    <source>
        <dbReference type="ARBA" id="ARBA00022786"/>
    </source>
</evidence>
<reference evidence="4" key="1">
    <citation type="journal article" date="2023" name="Insect Mol. Biol.">
        <title>Genome sequencing provides insights into the evolution of gene families encoding plant cell wall-degrading enzymes in longhorned beetles.</title>
        <authorList>
            <person name="Shin N.R."/>
            <person name="Okamura Y."/>
            <person name="Kirsch R."/>
            <person name="Pauchet Y."/>
        </authorList>
    </citation>
    <scope>NUCLEOTIDE SEQUENCE</scope>
    <source>
        <strain evidence="4">RBIC_L_NR</strain>
    </source>
</reference>
<dbReference type="InterPro" id="IPR000408">
    <property type="entry name" value="Reg_chr_condens"/>
</dbReference>
<dbReference type="Gene3D" id="2.130.10.30">
    <property type="entry name" value="Regulator of chromosome condensation 1/beta-lactamase-inhibitor protein II"/>
    <property type="match status" value="1"/>
</dbReference>
<feature type="non-terminal residue" evidence="4">
    <location>
        <position position="1"/>
    </location>
</feature>
<protein>
    <recommendedName>
        <fullName evidence="3">PHR domain-containing protein</fullName>
    </recommendedName>
</protein>
<organism evidence="4 5">
    <name type="scientific">Rhamnusium bicolor</name>
    <dbReference type="NCBI Taxonomy" id="1586634"/>
    <lineage>
        <taxon>Eukaryota</taxon>
        <taxon>Metazoa</taxon>
        <taxon>Ecdysozoa</taxon>
        <taxon>Arthropoda</taxon>
        <taxon>Hexapoda</taxon>
        <taxon>Insecta</taxon>
        <taxon>Pterygota</taxon>
        <taxon>Neoptera</taxon>
        <taxon>Endopterygota</taxon>
        <taxon>Coleoptera</taxon>
        <taxon>Polyphaga</taxon>
        <taxon>Cucujiformia</taxon>
        <taxon>Chrysomeloidea</taxon>
        <taxon>Cerambycidae</taxon>
        <taxon>Lepturinae</taxon>
        <taxon>Rhagiini</taxon>
        <taxon>Rhamnusium</taxon>
    </lineage>
</organism>
<evidence type="ECO:0000313" key="5">
    <source>
        <dbReference type="Proteomes" id="UP001162156"/>
    </source>
</evidence>
<gene>
    <name evidence="4" type="ORF">NQ314_012049</name>
</gene>
<dbReference type="EMBL" id="JANEYF010003357">
    <property type="protein sequence ID" value="KAJ8937055.1"/>
    <property type="molecule type" value="Genomic_DNA"/>
</dbReference>
<dbReference type="AlphaFoldDB" id="A0AAV8XEU7"/>
<comment type="caution">
    <text evidence="4">The sequence shown here is derived from an EMBL/GenBank/DDBJ whole genome shotgun (WGS) entry which is preliminary data.</text>
</comment>
<dbReference type="GO" id="GO:0005634">
    <property type="term" value="C:nucleus"/>
    <property type="evidence" value="ECO:0007669"/>
    <property type="project" value="TreeGrafter"/>
</dbReference>
<dbReference type="GO" id="GO:0007411">
    <property type="term" value="P:axon guidance"/>
    <property type="evidence" value="ECO:0007669"/>
    <property type="project" value="TreeGrafter"/>
</dbReference>
<feature type="domain" description="PHR" evidence="3">
    <location>
        <begin position="303"/>
        <end position="453"/>
    </location>
</feature>
<dbReference type="FunFam" id="2.60.120.820:FF:000002">
    <property type="entry name" value="E3 ubiquitin-protein ligase MYCBP2 isoform X1"/>
    <property type="match status" value="1"/>
</dbReference>